<evidence type="ECO:0000313" key="4">
    <source>
        <dbReference type="Proteomes" id="UP000033847"/>
    </source>
</evidence>
<dbReference type="InterPro" id="IPR043712">
    <property type="entry name" value="DUF5652"/>
</dbReference>
<feature type="domain" description="DUF5652" evidence="2">
    <location>
        <begin position="10"/>
        <end position="67"/>
    </location>
</feature>
<sequence>MQPLEAITQNPYIFYPLILWDLVLRGLALWKSAQKNQKYWFVALLVVNSVGILPLIYLVVEKIKNRKKV</sequence>
<keyword evidence="1" id="KW-0472">Membrane</keyword>
<organism evidence="3 4">
    <name type="scientific">candidate division WWE3 bacterium GW2011_GWF1_42_14</name>
    <dbReference type="NCBI Taxonomy" id="1619138"/>
    <lineage>
        <taxon>Bacteria</taxon>
        <taxon>Katanobacteria</taxon>
    </lineage>
</organism>
<comment type="caution">
    <text evidence="3">The sequence shown here is derived from an EMBL/GenBank/DDBJ whole genome shotgun (WGS) entry which is preliminary data.</text>
</comment>
<reference evidence="3 4" key="1">
    <citation type="journal article" date="2015" name="Nature">
        <title>rRNA introns, odd ribosomes, and small enigmatic genomes across a large radiation of phyla.</title>
        <authorList>
            <person name="Brown C.T."/>
            <person name="Hug L.A."/>
            <person name="Thomas B.C."/>
            <person name="Sharon I."/>
            <person name="Castelle C.J."/>
            <person name="Singh A."/>
            <person name="Wilkins M.J."/>
            <person name="Williams K.H."/>
            <person name="Banfield J.F."/>
        </authorList>
    </citation>
    <scope>NUCLEOTIDE SEQUENCE [LARGE SCALE GENOMIC DNA]</scope>
</reference>
<keyword evidence="1" id="KW-1133">Transmembrane helix</keyword>
<keyword evidence="1" id="KW-0812">Transmembrane</keyword>
<feature type="transmembrane region" description="Helical" evidence="1">
    <location>
        <begin position="12"/>
        <end position="33"/>
    </location>
</feature>
<dbReference type="EMBL" id="LCCU01000004">
    <property type="protein sequence ID" value="KKS39076.1"/>
    <property type="molecule type" value="Genomic_DNA"/>
</dbReference>
<dbReference type="AlphaFoldDB" id="A0A0G1AY88"/>
<name>A0A0G1AY88_UNCKA</name>
<accession>A0A0G1AY88</accession>
<evidence type="ECO:0000256" key="1">
    <source>
        <dbReference type="SAM" id="Phobius"/>
    </source>
</evidence>
<feature type="transmembrane region" description="Helical" evidence="1">
    <location>
        <begin position="39"/>
        <end position="60"/>
    </location>
</feature>
<proteinExistence type="predicted"/>
<dbReference type="Pfam" id="PF18893">
    <property type="entry name" value="DUF5652"/>
    <property type="match status" value="1"/>
</dbReference>
<evidence type="ECO:0000313" key="3">
    <source>
        <dbReference type="EMBL" id="KKS39076.1"/>
    </source>
</evidence>
<dbReference type="Proteomes" id="UP000033847">
    <property type="component" value="Unassembled WGS sequence"/>
</dbReference>
<evidence type="ECO:0000259" key="2">
    <source>
        <dbReference type="Pfam" id="PF18893"/>
    </source>
</evidence>
<gene>
    <name evidence="3" type="ORF">UV00_C0004G0002</name>
</gene>
<protein>
    <recommendedName>
        <fullName evidence="2">DUF5652 domain-containing protein</fullName>
    </recommendedName>
</protein>